<keyword evidence="4" id="KW-0238">DNA-binding</keyword>
<feature type="region of interest" description="Disordered" evidence="6">
    <location>
        <begin position="249"/>
        <end position="347"/>
    </location>
</feature>
<name>A0AA88LGT3_ARTSF</name>
<dbReference type="InterPro" id="IPR000432">
    <property type="entry name" value="DNA_mismatch_repair_MutS_C"/>
</dbReference>
<dbReference type="Gene3D" id="3.40.50.300">
    <property type="entry name" value="P-loop containing nucleotide triphosphate hydrolases"/>
    <property type="match status" value="1"/>
</dbReference>
<dbReference type="AlphaFoldDB" id="A0AA88LGT3"/>
<feature type="region of interest" description="Disordered" evidence="6">
    <location>
        <begin position="159"/>
        <end position="237"/>
    </location>
</feature>
<dbReference type="SUPFAM" id="SSF52540">
    <property type="entry name" value="P-loop containing nucleoside triphosphate hydrolases"/>
    <property type="match status" value="1"/>
</dbReference>
<dbReference type="GO" id="GO:0140664">
    <property type="term" value="F:ATP-dependent DNA damage sensor activity"/>
    <property type="evidence" value="ECO:0007669"/>
    <property type="project" value="InterPro"/>
</dbReference>
<dbReference type="InterPro" id="IPR007861">
    <property type="entry name" value="DNA_mismatch_repair_MutS_clamp"/>
</dbReference>
<feature type="compositionally biased region" description="Polar residues" evidence="6">
    <location>
        <begin position="177"/>
        <end position="187"/>
    </location>
</feature>
<keyword evidence="3" id="KW-0067">ATP-binding</keyword>
<dbReference type="EMBL" id="JAVRJZ010000002">
    <property type="protein sequence ID" value="KAK2726314.1"/>
    <property type="molecule type" value="Genomic_DNA"/>
</dbReference>
<evidence type="ECO:0000313" key="9">
    <source>
        <dbReference type="Proteomes" id="UP001187531"/>
    </source>
</evidence>
<organism evidence="8 9">
    <name type="scientific">Artemia franciscana</name>
    <name type="common">Brine shrimp</name>
    <name type="synonym">Artemia sanfranciscana</name>
    <dbReference type="NCBI Taxonomy" id="6661"/>
    <lineage>
        <taxon>Eukaryota</taxon>
        <taxon>Metazoa</taxon>
        <taxon>Ecdysozoa</taxon>
        <taxon>Arthropoda</taxon>
        <taxon>Crustacea</taxon>
        <taxon>Branchiopoda</taxon>
        <taxon>Anostraca</taxon>
        <taxon>Artemiidae</taxon>
        <taxon>Artemia</taxon>
    </lineage>
</organism>
<dbReference type="InterPro" id="IPR027417">
    <property type="entry name" value="P-loop_NTPase"/>
</dbReference>
<feature type="compositionally biased region" description="Polar residues" evidence="6">
    <location>
        <begin position="123"/>
        <end position="144"/>
    </location>
</feature>
<dbReference type="CDD" id="cd03243">
    <property type="entry name" value="ABC_MutS_homologs"/>
    <property type="match status" value="1"/>
</dbReference>
<dbReference type="Gene3D" id="3.30.420.110">
    <property type="entry name" value="MutS, connector domain"/>
    <property type="match status" value="1"/>
</dbReference>
<feature type="compositionally biased region" description="Low complexity" evidence="6">
    <location>
        <begin position="194"/>
        <end position="215"/>
    </location>
</feature>
<accession>A0AA88LGT3</accession>
<evidence type="ECO:0000256" key="1">
    <source>
        <dbReference type="ARBA" id="ARBA00006271"/>
    </source>
</evidence>
<dbReference type="Proteomes" id="UP001187531">
    <property type="component" value="Unassembled WGS sequence"/>
</dbReference>
<keyword evidence="2" id="KW-0547">Nucleotide-binding</keyword>
<dbReference type="FunFam" id="3.40.50.300:FF:000870">
    <property type="entry name" value="MutS protein homolog 4"/>
    <property type="match status" value="1"/>
</dbReference>
<dbReference type="Gene3D" id="1.10.1420.10">
    <property type="match status" value="2"/>
</dbReference>
<dbReference type="PANTHER" id="PTHR11361">
    <property type="entry name" value="DNA MISMATCH REPAIR PROTEIN MUTS FAMILY MEMBER"/>
    <property type="match status" value="1"/>
</dbReference>
<dbReference type="Pfam" id="PF05192">
    <property type="entry name" value="MutS_III"/>
    <property type="match status" value="1"/>
</dbReference>
<protein>
    <recommendedName>
        <fullName evidence="7">DNA mismatch repair proteins mutS family domain-containing protein</fullName>
    </recommendedName>
</protein>
<evidence type="ECO:0000256" key="3">
    <source>
        <dbReference type="ARBA" id="ARBA00022840"/>
    </source>
</evidence>
<dbReference type="PROSITE" id="PS00486">
    <property type="entry name" value="DNA_MISMATCH_REPAIR_2"/>
    <property type="match status" value="1"/>
</dbReference>
<evidence type="ECO:0000256" key="6">
    <source>
        <dbReference type="SAM" id="MobiDB-lite"/>
    </source>
</evidence>
<gene>
    <name evidence="8" type="ORF">QYM36_000680</name>
</gene>
<sequence length="1131" mass="123371">MDFVNQFLASTELNLRNPGVAESNCDAIIENLFGGGDVQKDTEEDDFLLFPIRHFSAKPTLEPIDLSASKQVSEAPYDLSSRARKLPTRSENIFTPSVSSFGNLTESKFNKTPQNFKRVPKPQIQTEANSSWTNSNLGNSSKTASMAVSHSLSARCSSASSTSHSSVSVSDNHVSDNAASTSSTSLGANRVSEHSVSSVSVSASHAGESAPSSSSRCDTSQPNARSTSRGSQKFDSVAAIGLRPLPILRRPTVNGAGSDTGGSSVARGSESVRSVQFSASVQSKTVETNESKGRGREVLAASFARPENRLTPSNSRSNGSASRSFSGSGSTPRSATPRRSIGSSGRSSEAEPLSIVALVEGRGYARGEVGMVALFQTSPKMIICQIPDSPMYNRTITQLNVFSPSEIIVPVTVTDGLENNHLTETIRRSFPNVPLNAIPRKFFSDQLGLQYVKKLAMPKCASVHHIISQKYYALAAVSALWRYVEYSQNSYYAPKSLHISFQGAEMSTFIDSQAAIRMELVTSQLGPKGPSLFNILNCCKTLPGERMLRASLLQPTRLVGLIQQRHEAVQELLGKAELFIELRGAISNFGDVGKVLTGCIQIPKSDTSRAVEQRINLVIGIKQALTLLHPLKESIKEAMSPLFRVIYNDLLDTRFEKLLEVLSEIISDDAKITKGSAAMKLQRCFAIKSGVNQVLDISRKAYCEIVEDMSAYVAELANEHNLNLKLTSSAVRGFHIQLIINGKGNKDIELPAEFTQVQRGKNVISFTTDTLMLLDRRSCENLAEINKMSSKILETLLSEIRNDISCLYNLSEAVSLIDLITSFAHIASSRDRYLCPSFEDKVAILQGRHPILEAIGVAMTANDTFLSASASGMIITGPNMGGKTTYLLQVGTLQVMAQIGCFVPAEFAVFKPVDQILIRMGSTNTVEENASTFENEMMESSFILQNATSDSLVLIDELCRSTSREEGAPIAFAILEKLRKTGAFMIVATHEKLLTRLADIYPDINNYHMESEEIRAKDGTLHLRHSHRLVPGVVALTEYGLRLASSLNLPPSVRSEAWMVAGKLANCEKPTSDVSMNCKLNRLKMAFGDRLLLLARQRKSNQITEDAALDQFCRMKQELVAAVNLQATQQK</sequence>
<dbReference type="GO" id="GO:0005524">
    <property type="term" value="F:ATP binding"/>
    <property type="evidence" value="ECO:0007669"/>
    <property type="project" value="UniProtKB-UniRule"/>
</dbReference>
<feature type="domain" description="DNA mismatch repair proteins mutS family" evidence="7">
    <location>
        <begin position="951"/>
        <end position="967"/>
    </location>
</feature>
<dbReference type="GO" id="GO:0005634">
    <property type="term" value="C:nucleus"/>
    <property type="evidence" value="ECO:0007669"/>
    <property type="project" value="TreeGrafter"/>
</dbReference>
<feature type="compositionally biased region" description="Polar residues" evidence="6">
    <location>
        <begin position="216"/>
        <end position="234"/>
    </location>
</feature>
<dbReference type="InterPro" id="IPR045076">
    <property type="entry name" value="MutS"/>
</dbReference>
<dbReference type="InterPro" id="IPR007696">
    <property type="entry name" value="DNA_mismatch_repair_MutS_core"/>
</dbReference>
<keyword evidence="5" id="KW-0469">Meiosis</keyword>
<dbReference type="PANTHER" id="PTHR11361:SF21">
    <property type="entry name" value="MUTS PROTEIN HOMOLOG 4"/>
    <property type="match status" value="1"/>
</dbReference>
<dbReference type="Pfam" id="PF00488">
    <property type="entry name" value="MutS_V"/>
    <property type="match status" value="1"/>
</dbReference>
<dbReference type="InterPro" id="IPR036678">
    <property type="entry name" value="MutS_con_dom_sf"/>
</dbReference>
<feature type="compositionally biased region" description="Polar residues" evidence="6">
    <location>
        <begin position="104"/>
        <end position="115"/>
    </location>
</feature>
<proteinExistence type="inferred from homology"/>
<dbReference type="SUPFAM" id="SSF48334">
    <property type="entry name" value="DNA repair protein MutS, domain III"/>
    <property type="match status" value="1"/>
</dbReference>
<evidence type="ECO:0000256" key="2">
    <source>
        <dbReference type="ARBA" id="ARBA00022741"/>
    </source>
</evidence>
<dbReference type="GO" id="GO:0006298">
    <property type="term" value="P:mismatch repair"/>
    <property type="evidence" value="ECO:0007669"/>
    <property type="project" value="InterPro"/>
</dbReference>
<keyword evidence="9" id="KW-1185">Reference proteome</keyword>
<dbReference type="Pfam" id="PF05188">
    <property type="entry name" value="MutS_II"/>
    <property type="match status" value="1"/>
</dbReference>
<evidence type="ECO:0000256" key="5">
    <source>
        <dbReference type="ARBA" id="ARBA00023254"/>
    </source>
</evidence>
<comment type="similarity">
    <text evidence="1">Belongs to the DNA mismatch repair MutS family.</text>
</comment>
<feature type="compositionally biased region" description="Low complexity" evidence="6">
    <location>
        <begin position="159"/>
        <end position="172"/>
    </location>
</feature>
<dbReference type="InterPro" id="IPR007860">
    <property type="entry name" value="DNA_mmatch_repair_MutS_con_dom"/>
</dbReference>
<dbReference type="GO" id="GO:0030983">
    <property type="term" value="F:mismatched DNA binding"/>
    <property type="evidence" value="ECO:0007669"/>
    <property type="project" value="UniProtKB-UniRule"/>
</dbReference>
<evidence type="ECO:0000313" key="8">
    <source>
        <dbReference type="EMBL" id="KAK2726314.1"/>
    </source>
</evidence>
<evidence type="ECO:0000259" key="7">
    <source>
        <dbReference type="PROSITE" id="PS00486"/>
    </source>
</evidence>
<dbReference type="SMART" id="SM00533">
    <property type="entry name" value="MUTSd"/>
    <property type="match status" value="1"/>
</dbReference>
<dbReference type="SMART" id="SM00534">
    <property type="entry name" value="MUTSac"/>
    <property type="match status" value="1"/>
</dbReference>
<evidence type="ECO:0000256" key="4">
    <source>
        <dbReference type="ARBA" id="ARBA00023125"/>
    </source>
</evidence>
<dbReference type="Pfam" id="PF05190">
    <property type="entry name" value="MutS_IV"/>
    <property type="match status" value="1"/>
</dbReference>
<comment type="caution">
    <text evidence="8">The sequence shown here is derived from an EMBL/GenBank/DDBJ whole genome shotgun (WGS) entry which is preliminary data.</text>
</comment>
<feature type="region of interest" description="Disordered" evidence="6">
    <location>
        <begin position="104"/>
        <end position="144"/>
    </location>
</feature>
<dbReference type="FunFam" id="3.30.420.110:FF:000003">
    <property type="entry name" value="mutS protein homolog 4"/>
    <property type="match status" value="1"/>
</dbReference>
<reference evidence="8" key="1">
    <citation type="submission" date="2023-07" db="EMBL/GenBank/DDBJ databases">
        <title>Chromosome-level genome assembly of Artemia franciscana.</title>
        <authorList>
            <person name="Jo E."/>
        </authorList>
    </citation>
    <scope>NUCLEOTIDE SEQUENCE</scope>
    <source>
        <tissue evidence="8">Whole body</tissue>
    </source>
</reference>
<feature type="compositionally biased region" description="Polar residues" evidence="6">
    <location>
        <begin position="271"/>
        <end position="286"/>
    </location>
</feature>
<dbReference type="GO" id="GO:0007131">
    <property type="term" value="P:reciprocal meiotic recombination"/>
    <property type="evidence" value="ECO:0007669"/>
    <property type="project" value="TreeGrafter"/>
</dbReference>
<dbReference type="InterPro" id="IPR036187">
    <property type="entry name" value="DNA_mismatch_repair_MutS_sf"/>
</dbReference>
<feature type="compositionally biased region" description="Basic and acidic residues" evidence="6">
    <location>
        <begin position="287"/>
        <end position="297"/>
    </location>
</feature>
<feature type="compositionally biased region" description="Low complexity" evidence="6">
    <location>
        <begin position="311"/>
        <end position="347"/>
    </location>
</feature>